<sequence length="127" mass="14186">MSEIKKQILLITRSIEGELADNGVVFLRDIITNVEWAKSVDFFNNTDSPVRIVLMSQDEYESGSGALLPPGQNFTIEGDTEIGIYLPNLIVMCEEELTDGEFNIVIEAHEVISGNVLFEEPEQEPEP</sequence>
<dbReference type="AlphaFoldDB" id="A0A644U210"/>
<reference evidence="1" key="1">
    <citation type="submission" date="2019-08" db="EMBL/GenBank/DDBJ databases">
        <authorList>
            <person name="Kucharzyk K."/>
            <person name="Murdoch R.W."/>
            <person name="Higgins S."/>
            <person name="Loffler F."/>
        </authorList>
    </citation>
    <scope>NUCLEOTIDE SEQUENCE</scope>
</reference>
<name>A0A644U210_9ZZZZ</name>
<dbReference type="EMBL" id="VSSQ01000062">
    <property type="protein sequence ID" value="MPL71921.1"/>
    <property type="molecule type" value="Genomic_DNA"/>
</dbReference>
<protein>
    <submittedName>
        <fullName evidence="1">Uncharacterized protein</fullName>
    </submittedName>
</protein>
<comment type="caution">
    <text evidence="1">The sequence shown here is derived from an EMBL/GenBank/DDBJ whole genome shotgun (WGS) entry which is preliminary data.</text>
</comment>
<proteinExistence type="predicted"/>
<organism evidence="1">
    <name type="scientific">bioreactor metagenome</name>
    <dbReference type="NCBI Taxonomy" id="1076179"/>
    <lineage>
        <taxon>unclassified sequences</taxon>
        <taxon>metagenomes</taxon>
        <taxon>ecological metagenomes</taxon>
    </lineage>
</organism>
<accession>A0A644U210</accession>
<evidence type="ECO:0000313" key="1">
    <source>
        <dbReference type="EMBL" id="MPL71921.1"/>
    </source>
</evidence>
<gene>
    <name evidence="1" type="ORF">SDC9_17700</name>
</gene>